<reference evidence="2 4" key="2">
    <citation type="submission" date="2018-11" db="EMBL/GenBank/DDBJ databases">
        <title>Rhizobium chutanense sp. nov., isolated from root nodules of Phaseolus vulgaris in China.</title>
        <authorList>
            <person name="Huo Y."/>
        </authorList>
    </citation>
    <scope>NUCLEOTIDE SEQUENCE [LARGE SCALE GENOMIC DNA]</scope>
    <source>
        <strain evidence="2 4">C16</strain>
    </source>
</reference>
<dbReference type="Pfam" id="PF07366">
    <property type="entry name" value="SnoaL"/>
    <property type="match status" value="1"/>
</dbReference>
<dbReference type="OrthoDB" id="129343at2"/>
<dbReference type="InterPro" id="IPR032710">
    <property type="entry name" value="NTF2-like_dom_sf"/>
</dbReference>
<reference evidence="1 3" key="1">
    <citation type="submission" date="2017-09" db="EMBL/GenBank/DDBJ databases">
        <title>Comparative genomics of rhizobia isolated from Phaseolus vulgaris in China.</title>
        <authorList>
            <person name="Tong W."/>
        </authorList>
    </citation>
    <scope>NUCLEOTIDE SEQUENCE [LARGE SCALE GENOMIC DNA]</scope>
    <source>
        <strain evidence="1 3">C5</strain>
    </source>
</reference>
<protein>
    <submittedName>
        <fullName evidence="2">Ester cyclase</fullName>
    </submittedName>
</protein>
<dbReference type="EMBL" id="NWSV01000005">
    <property type="protein sequence ID" value="PDT04480.1"/>
    <property type="molecule type" value="Genomic_DNA"/>
</dbReference>
<name>A0A2A6JEA3_9HYPH</name>
<comment type="caution">
    <text evidence="1">The sequence shown here is derived from an EMBL/GenBank/DDBJ whole genome shotgun (WGS) entry which is preliminary data.</text>
</comment>
<accession>A0A432P254</accession>
<dbReference type="PANTHER" id="PTHR38436">
    <property type="entry name" value="POLYKETIDE CYCLASE SNOAL-LIKE DOMAIN"/>
    <property type="match status" value="1"/>
</dbReference>
<keyword evidence="3" id="KW-1185">Reference proteome</keyword>
<dbReference type="AlphaFoldDB" id="A0A2A6JEA3"/>
<dbReference type="Proteomes" id="UP000220768">
    <property type="component" value="Unassembled WGS sequence"/>
</dbReference>
<evidence type="ECO:0000313" key="3">
    <source>
        <dbReference type="Proteomes" id="UP000220768"/>
    </source>
</evidence>
<proteinExistence type="predicted"/>
<accession>A0A2A6JEA3</accession>
<dbReference type="SUPFAM" id="SSF54427">
    <property type="entry name" value="NTF2-like"/>
    <property type="match status" value="1"/>
</dbReference>
<dbReference type="EMBL" id="RJTJ01000010">
    <property type="protein sequence ID" value="RUM06021.1"/>
    <property type="molecule type" value="Genomic_DNA"/>
</dbReference>
<dbReference type="GO" id="GO:0030638">
    <property type="term" value="P:polyketide metabolic process"/>
    <property type="evidence" value="ECO:0007669"/>
    <property type="project" value="InterPro"/>
</dbReference>
<evidence type="ECO:0000313" key="2">
    <source>
        <dbReference type="EMBL" id="RUM06021.1"/>
    </source>
</evidence>
<organism evidence="1 3">
    <name type="scientific">Rhizobium chutanense</name>
    <dbReference type="NCBI Taxonomy" id="2035448"/>
    <lineage>
        <taxon>Bacteria</taxon>
        <taxon>Pseudomonadati</taxon>
        <taxon>Pseudomonadota</taxon>
        <taxon>Alphaproteobacteria</taxon>
        <taxon>Hyphomicrobiales</taxon>
        <taxon>Rhizobiaceae</taxon>
        <taxon>Rhizobium/Agrobacterium group</taxon>
        <taxon>Rhizobium</taxon>
    </lineage>
</organism>
<dbReference type="Gene3D" id="3.10.450.50">
    <property type="match status" value="1"/>
</dbReference>
<dbReference type="RefSeq" id="WP_097612192.1">
    <property type="nucleotide sequence ID" value="NZ_ML133757.1"/>
</dbReference>
<dbReference type="PANTHER" id="PTHR38436:SF1">
    <property type="entry name" value="ESTER CYCLASE"/>
    <property type="match status" value="1"/>
</dbReference>
<sequence>MIYPPDYHPNESELMESDTVLRKKDWLPMNRRSALLATLSVAPLVLGAATPAHAADKAKANRKLLQSFLDALTAHDMDKFKSLYVADGYIQHQALPTNAASLTGREAVVTYFAKRIEAFPDLVVSSDVSLTEGDLICANLIYTGTHRGEYLGIAPTGKHVTFNSTDIIKVRDGRFVEHWGAADLFGLSQQLRG</sequence>
<dbReference type="Proteomes" id="UP000278081">
    <property type="component" value="Unassembled WGS sequence"/>
</dbReference>
<evidence type="ECO:0000313" key="1">
    <source>
        <dbReference type="EMBL" id="PDT04480.1"/>
    </source>
</evidence>
<dbReference type="InterPro" id="IPR009959">
    <property type="entry name" value="Cyclase_SnoaL-like"/>
</dbReference>
<gene>
    <name evidence="1" type="ORF">CO666_11565</name>
    <name evidence="2" type="ORF">EFR84_13160</name>
</gene>
<evidence type="ECO:0000313" key="4">
    <source>
        <dbReference type="Proteomes" id="UP000278081"/>
    </source>
</evidence>